<feature type="region of interest" description="Disordered" evidence="1">
    <location>
        <begin position="467"/>
        <end position="496"/>
    </location>
</feature>
<evidence type="ECO:0000313" key="3">
    <source>
        <dbReference type="Proteomes" id="UP000237684"/>
    </source>
</evidence>
<dbReference type="AlphaFoldDB" id="A0A2S8SR35"/>
<dbReference type="RefSeq" id="WP_106380650.1">
    <property type="nucleotide sequence ID" value="NZ_NIGF01000014.1"/>
</dbReference>
<sequence length="496" mass="56567">MKRILLIFALLLTASGWAPRAWACRFLRRDDFLSNYEMVKVADAIVLAHSRESHFPQEKIFPWLRFEITQVIKGDYAGKTLEDRVGTMDKKRYRGRSEPNDFSRARPGTYAGSCAAHDYRLDADYLLFLTRSRVAAGDPLEAGEKVGDVRWKIGVQMLSRDREEVDDESDSWTQAVMRYAEIARLNDYEKEKLALMDLRRKAEAGSDNARFPAPLVADIDRHFAAASRLKSYADLQAMYDEAPDEARRDTAIYAMAAARHPQAFDLIYKRFGGESIEYFGAVRDPRSLTVLAEQFHKIKALTKKHAYCQEGTKRIALLLAQLATPKDRPLMIRALRACDLRDLDIETLGVGLCKTLRPMGRRCCTKSSERNSKKSGASRSFWRCWAIRASLSGPGATLRDRIIFCRSMRWVIRRSMKPTAWPQKSSLQAMPDALAFSSMPTVTRMRVIIVITGDVCAKSRNCQNQRKQLETQNLRSERSHELLPKKPRISEKIVSS</sequence>
<dbReference type="InParanoid" id="A0A2S8SR35"/>
<gene>
    <name evidence="2" type="ORF">B1R32_11463</name>
</gene>
<feature type="compositionally biased region" description="Basic and acidic residues" evidence="1">
    <location>
        <begin position="475"/>
        <end position="496"/>
    </location>
</feature>
<reference evidence="2 3" key="1">
    <citation type="journal article" date="2018" name="Syst. Appl. Microbiol.">
        <title>Abditibacterium utsteinense sp. nov., the first cultivated member of candidate phylum FBP, isolated from ice-free Antarctic soil samples.</title>
        <authorList>
            <person name="Tahon G."/>
            <person name="Tytgat B."/>
            <person name="Lebbe L."/>
            <person name="Carlier A."/>
            <person name="Willems A."/>
        </authorList>
    </citation>
    <scope>NUCLEOTIDE SEQUENCE [LARGE SCALE GENOMIC DNA]</scope>
    <source>
        <strain evidence="2 3">LMG 29911</strain>
    </source>
</reference>
<dbReference type="OrthoDB" id="7185422at2"/>
<evidence type="ECO:0000313" key="2">
    <source>
        <dbReference type="EMBL" id="PQV63238.1"/>
    </source>
</evidence>
<organism evidence="2 3">
    <name type="scientific">Abditibacterium utsteinense</name>
    <dbReference type="NCBI Taxonomy" id="1960156"/>
    <lineage>
        <taxon>Bacteria</taxon>
        <taxon>Pseudomonadati</taxon>
        <taxon>Abditibacteriota</taxon>
        <taxon>Abditibacteriia</taxon>
        <taxon>Abditibacteriales</taxon>
        <taxon>Abditibacteriaceae</taxon>
        <taxon>Abditibacterium</taxon>
    </lineage>
</organism>
<proteinExistence type="predicted"/>
<name>A0A2S8SR35_9BACT</name>
<protein>
    <submittedName>
        <fullName evidence="2">Uncharacterized protein</fullName>
    </submittedName>
</protein>
<dbReference type="Proteomes" id="UP000237684">
    <property type="component" value="Unassembled WGS sequence"/>
</dbReference>
<dbReference type="EMBL" id="NIGF01000014">
    <property type="protein sequence ID" value="PQV63238.1"/>
    <property type="molecule type" value="Genomic_DNA"/>
</dbReference>
<accession>A0A2S8SR35</accession>
<evidence type="ECO:0000256" key="1">
    <source>
        <dbReference type="SAM" id="MobiDB-lite"/>
    </source>
</evidence>
<comment type="caution">
    <text evidence="2">The sequence shown here is derived from an EMBL/GenBank/DDBJ whole genome shotgun (WGS) entry which is preliminary data.</text>
</comment>
<keyword evidence="3" id="KW-1185">Reference proteome</keyword>